<dbReference type="AlphaFoldDB" id="A0A8D9ELL8"/>
<evidence type="ECO:0000313" key="2">
    <source>
        <dbReference type="EMBL" id="CAG6758156.1"/>
    </source>
</evidence>
<accession>A0A8D9ELL8</accession>
<feature type="compositionally biased region" description="Basic residues" evidence="1">
    <location>
        <begin position="7"/>
        <end position="17"/>
    </location>
</feature>
<reference evidence="2" key="1">
    <citation type="submission" date="2021-05" db="EMBL/GenBank/DDBJ databases">
        <authorList>
            <person name="Alioto T."/>
            <person name="Alioto T."/>
            <person name="Gomez Garrido J."/>
        </authorList>
    </citation>
    <scope>NUCLEOTIDE SEQUENCE</scope>
</reference>
<name>A0A8D9ELL8_9HEMI</name>
<evidence type="ECO:0000256" key="1">
    <source>
        <dbReference type="SAM" id="MobiDB-lite"/>
    </source>
</evidence>
<protein>
    <submittedName>
        <fullName evidence="2">Uncharacterized protein</fullName>
    </submittedName>
</protein>
<dbReference type="EMBL" id="HBUF01548871">
    <property type="protein sequence ID" value="CAG6758155.1"/>
    <property type="molecule type" value="Transcribed_RNA"/>
</dbReference>
<dbReference type="EMBL" id="HBUF01548872">
    <property type="protein sequence ID" value="CAG6758156.1"/>
    <property type="molecule type" value="Transcribed_RNA"/>
</dbReference>
<organism evidence="2">
    <name type="scientific">Cacopsylla melanoneura</name>
    <dbReference type="NCBI Taxonomy" id="428564"/>
    <lineage>
        <taxon>Eukaryota</taxon>
        <taxon>Metazoa</taxon>
        <taxon>Ecdysozoa</taxon>
        <taxon>Arthropoda</taxon>
        <taxon>Hexapoda</taxon>
        <taxon>Insecta</taxon>
        <taxon>Pterygota</taxon>
        <taxon>Neoptera</taxon>
        <taxon>Paraneoptera</taxon>
        <taxon>Hemiptera</taxon>
        <taxon>Sternorrhyncha</taxon>
        <taxon>Psylloidea</taxon>
        <taxon>Psyllidae</taxon>
        <taxon>Psyllinae</taxon>
        <taxon>Cacopsylla</taxon>
    </lineage>
</organism>
<proteinExistence type="predicted"/>
<sequence length="109" mass="12980">MDWYPRDRKRRKRRSTSMRRSNQNEMRRSNLMRRSNQNINWTYIGQELFKIERDGSFATCSIGETPMLKTRVHQGSRVVMLVLTLHLRTELNCKDRQPGLSLTPAHVFS</sequence>
<feature type="region of interest" description="Disordered" evidence="1">
    <location>
        <begin position="1"/>
        <end position="32"/>
    </location>
</feature>